<dbReference type="Gene3D" id="3.90.1200.10">
    <property type="match status" value="1"/>
</dbReference>
<dbReference type="STRING" id="1150469.RSPPHO_00228"/>
<protein>
    <submittedName>
        <fullName evidence="2">Aminoglycoside phosphotransferase</fullName>
    </submittedName>
</protein>
<dbReference type="eggNOG" id="COG3178">
    <property type="taxonomic scope" value="Bacteria"/>
</dbReference>
<dbReference type="OrthoDB" id="9809275at2"/>
<organism evidence="2 3">
    <name type="scientific">Pararhodospirillum photometricum DSM 122</name>
    <dbReference type="NCBI Taxonomy" id="1150469"/>
    <lineage>
        <taxon>Bacteria</taxon>
        <taxon>Pseudomonadati</taxon>
        <taxon>Pseudomonadota</taxon>
        <taxon>Alphaproteobacteria</taxon>
        <taxon>Rhodospirillales</taxon>
        <taxon>Rhodospirillaceae</taxon>
        <taxon>Pararhodospirillum</taxon>
    </lineage>
</organism>
<keyword evidence="3" id="KW-1185">Reference proteome</keyword>
<evidence type="ECO:0000313" key="3">
    <source>
        <dbReference type="Proteomes" id="UP000033220"/>
    </source>
</evidence>
<name>H6SMX8_PARPM</name>
<gene>
    <name evidence="2" type="ORF">RSPPHO_00228</name>
</gene>
<dbReference type="Proteomes" id="UP000033220">
    <property type="component" value="Chromosome DSM 122"/>
</dbReference>
<dbReference type="InterPro" id="IPR002575">
    <property type="entry name" value="Aminoglycoside_PTrfase"/>
</dbReference>
<evidence type="ECO:0000259" key="1">
    <source>
        <dbReference type="Pfam" id="PF01636"/>
    </source>
</evidence>
<dbReference type="HOGENOM" id="CLU_021467_2_0_5"/>
<dbReference type="InterPro" id="IPR011009">
    <property type="entry name" value="Kinase-like_dom_sf"/>
</dbReference>
<feature type="domain" description="Aminoglycoside phosphotransferase" evidence="1">
    <location>
        <begin position="26"/>
        <end position="257"/>
    </location>
</feature>
<evidence type="ECO:0000313" key="2">
    <source>
        <dbReference type="EMBL" id="CCG06854.1"/>
    </source>
</evidence>
<dbReference type="KEGG" id="rpm:RSPPHO_00228"/>
<keyword evidence="2" id="KW-0808">Transferase</keyword>
<dbReference type="Pfam" id="PF01636">
    <property type="entry name" value="APH"/>
    <property type="match status" value="1"/>
</dbReference>
<dbReference type="SUPFAM" id="SSF56112">
    <property type="entry name" value="Protein kinase-like (PK-like)"/>
    <property type="match status" value="1"/>
</dbReference>
<accession>H6SMX8</accession>
<dbReference type="EMBL" id="HE663493">
    <property type="protein sequence ID" value="CCG06854.1"/>
    <property type="molecule type" value="Genomic_DNA"/>
</dbReference>
<dbReference type="GO" id="GO:0016740">
    <property type="term" value="F:transferase activity"/>
    <property type="evidence" value="ECO:0007669"/>
    <property type="project" value="UniProtKB-KW"/>
</dbReference>
<dbReference type="Gene3D" id="3.30.200.20">
    <property type="entry name" value="Phosphorylase Kinase, domain 1"/>
    <property type="match status" value="1"/>
</dbReference>
<dbReference type="PATRIC" id="fig|1150469.3.peg.278"/>
<dbReference type="RefSeq" id="WP_014413494.1">
    <property type="nucleotide sequence ID" value="NC_017059.1"/>
</dbReference>
<proteinExistence type="predicted"/>
<dbReference type="AlphaFoldDB" id="H6SMX8"/>
<sequence length="340" mass="37079">MTLCSDRAAARQTLLTRAGWGDALARPLAGDASFRRYERLTLASGDTAVLMDAPPPHEDTRPFVSVAEHLTALGYSAPRILAADIETGFLLLEDLGDATYTRLLAAGAPEEPLYTLAVDTLADLHARFDTPASGLAPYDASRLRAEARLFVEWTLPALGRPVSPAASAAFDALWPDLATVARAVPATLVLRDFHVDNLLRLERPGVRACGLLDFQDALWGPVTYDLMSLLEDARRDIAPDLLQKLRARYLAAHPELDPQAFLASWAVLAAQRHLKVLGIFTRLDRRDGKPTYLSHMPRLWRLLDAALAHPVLAPLASWLERHGAPAGERDVAPQSPHPAA</sequence>
<reference evidence="2 3" key="1">
    <citation type="submission" date="2012-02" db="EMBL/GenBank/DDBJ databases">
        <title>Shotgun genome sequence of Phaeospirillum photometricum DSM 122.</title>
        <authorList>
            <person name="Duquesne K."/>
            <person name="Sturgis J."/>
        </authorList>
    </citation>
    <scope>NUCLEOTIDE SEQUENCE [LARGE SCALE GENOMIC DNA]</scope>
    <source>
        <strain evidence="3">DSM122</strain>
    </source>
</reference>